<evidence type="ECO:0000256" key="1">
    <source>
        <dbReference type="ARBA" id="ARBA00010990"/>
    </source>
</evidence>
<keyword evidence="2 5" id="KW-0808">Transferase</keyword>
<dbReference type="Pfam" id="PF22624">
    <property type="entry name" value="AASDHPPT_N"/>
    <property type="match status" value="1"/>
</dbReference>
<dbReference type="InterPro" id="IPR050559">
    <property type="entry name" value="P-Pant_transferase_sf"/>
</dbReference>
<gene>
    <name evidence="5" type="ORF">VB854_09220</name>
</gene>
<protein>
    <submittedName>
        <fullName evidence="5">4'-phosphopantetheinyl transferase superfamily protein</fullName>
    </submittedName>
</protein>
<feature type="domain" description="4'-phosphopantetheinyl transferase N-terminal" evidence="4">
    <location>
        <begin position="32"/>
        <end position="115"/>
    </location>
</feature>
<dbReference type="EMBL" id="JAYGHT010000022">
    <property type="protein sequence ID" value="MEA5519129.1"/>
    <property type="molecule type" value="Genomic_DNA"/>
</dbReference>
<dbReference type="Pfam" id="PF01648">
    <property type="entry name" value="ACPS"/>
    <property type="match status" value="1"/>
</dbReference>
<dbReference type="GO" id="GO:0016740">
    <property type="term" value="F:transferase activity"/>
    <property type="evidence" value="ECO:0007669"/>
    <property type="project" value="UniProtKB-KW"/>
</dbReference>
<dbReference type="InterPro" id="IPR008278">
    <property type="entry name" value="4-PPantetheinyl_Trfase_dom"/>
</dbReference>
<evidence type="ECO:0000259" key="3">
    <source>
        <dbReference type="Pfam" id="PF01648"/>
    </source>
</evidence>
<keyword evidence="6" id="KW-1185">Reference proteome</keyword>
<comment type="caution">
    <text evidence="5">The sequence shown here is derived from an EMBL/GenBank/DDBJ whole genome shotgun (WGS) entry which is preliminary data.</text>
</comment>
<feature type="domain" description="4'-phosphopantetheinyl transferase" evidence="3">
    <location>
        <begin position="121"/>
        <end position="224"/>
    </location>
</feature>
<sequence length="240" mass="27096">MNLIWHRPAKVYDLSTDGVEVWQAEFGLLSEHLEEFEQVLSPDEQERARRYRQKRDHVRFVGARGVLRMILAGYLGVSPSEVEFSYSERGKPFLKANSTGIEFNVSHSEDKALLAIALNRRVGIDVEYIRPIEVLSLAKRFFRESEYSLLSASQGMEQLRGFFQLWTAKEAYLKATGEGLAGLETVEISLSELESAESLEIHNTGCDWLLQPLDLGDSYCAAIAVEGKASQVNCWQFNIG</sequence>
<dbReference type="InterPro" id="IPR037143">
    <property type="entry name" value="4-PPantetheinyl_Trfase_dom_sf"/>
</dbReference>
<dbReference type="Proteomes" id="UP001301728">
    <property type="component" value="Unassembled WGS sequence"/>
</dbReference>
<evidence type="ECO:0000313" key="6">
    <source>
        <dbReference type="Proteomes" id="UP001301728"/>
    </source>
</evidence>
<dbReference type="PANTHER" id="PTHR12215:SF10">
    <property type="entry name" value="L-AMINOADIPATE-SEMIALDEHYDE DEHYDROGENASE-PHOSPHOPANTETHEINYL TRANSFERASE"/>
    <property type="match status" value="1"/>
</dbReference>
<name>A0ABU5TW57_9CYAN</name>
<evidence type="ECO:0000256" key="2">
    <source>
        <dbReference type="ARBA" id="ARBA00022679"/>
    </source>
</evidence>
<evidence type="ECO:0000313" key="5">
    <source>
        <dbReference type="EMBL" id="MEA5519129.1"/>
    </source>
</evidence>
<organism evidence="5 6">
    <name type="scientific">Limnoraphis robusta CCNP1315</name>
    <dbReference type="NCBI Taxonomy" id="3110306"/>
    <lineage>
        <taxon>Bacteria</taxon>
        <taxon>Bacillati</taxon>
        <taxon>Cyanobacteriota</taxon>
        <taxon>Cyanophyceae</taxon>
        <taxon>Oscillatoriophycideae</taxon>
        <taxon>Oscillatoriales</taxon>
        <taxon>Sirenicapillariaceae</taxon>
        <taxon>Limnoraphis</taxon>
    </lineage>
</organism>
<comment type="similarity">
    <text evidence="1">Belongs to the P-Pant transferase superfamily. Gsp/Sfp/HetI/AcpT family.</text>
</comment>
<evidence type="ECO:0000259" key="4">
    <source>
        <dbReference type="Pfam" id="PF22624"/>
    </source>
</evidence>
<accession>A0ABU5TW57</accession>
<dbReference type="PANTHER" id="PTHR12215">
    <property type="entry name" value="PHOSPHOPANTETHEINE TRANSFERASE"/>
    <property type="match status" value="1"/>
</dbReference>
<reference evidence="5 6" key="1">
    <citation type="submission" date="2023-12" db="EMBL/GenBank/DDBJ databases">
        <title>Baltic Sea Cyanobacteria.</title>
        <authorList>
            <person name="Delbaje E."/>
            <person name="Fewer D.P."/>
            <person name="Shishido T.K."/>
        </authorList>
    </citation>
    <scope>NUCLEOTIDE SEQUENCE [LARGE SCALE GENOMIC DNA]</scope>
    <source>
        <strain evidence="5 6">CCNP 1315</strain>
    </source>
</reference>
<dbReference type="InterPro" id="IPR055066">
    <property type="entry name" value="AASDHPPT_N"/>
</dbReference>
<dbReference type="SUPFAM" id="SSF56214">
    <property type="entry name" value="4'-phosphopantetheinyl transferase"/>
    <property type="match status" value="2"/>
</dbReference>
<proteinExistence type="inferred from homology"/>
<dbReference type="RefSeq" id="WP_323275578.1">
    <property type="nucleotide sequence ID" value="NZ_JAYGHT010000022.1"/>
</dbReference>
<dbReference type="Gene3D" id="3.90.470.20">
    <property type="entry name" value="4'-phosphopantetheinyl transferase domain"/>
    <property type="match status" value="2"/>
</dbReference>